<dbReference type="STRING" id="649760.HMPREF0971_00894"/>
<evidence type="ECO:0000313" key="3">
    <source>
        <dbReference type="EMBL" id="EFB32715.1"/>
    </source>
</evidence>
<accession>D1QPK3</accession>
<keyword evidence="1" id="KW-0175">Coiled coil</keyword>
<reference evidence="3 4" key="1">
    <citation type="submission" date="2009-11" db="EMBL/GenBank/DDBJ databases">
        <authorList>
            <person name="Weinstock G."/>
            <person name="Sodergren E."/>
            <person name="Clifton S."/>
            <person name="Fulton L."/>
            <person name="Fulton B."/>
            <person name="Courtney L."/>
            <person name="Fronick C."/>
            <person name="Harrison M."/>
            <person name="Strong C."/>
            <person name="Farmer C."/>
            <person name="Delahaunty K."/>
            <person name="Markovic C."/>
            <person name="Hall O."/>
            <person name="Minx P."/>
            <person name="Tomlinson C."/>
            <person name="Mitreva M."/>
            <person name="Nelson J."/>
            <person name="Hou S."/>
            <person name="Wollam A."/>
            <person name="Pepin K.H."/>
            <person name="Johnson M."/>
            <person name="Bhonagiri V."/>
            <person name="Nash W.E."/>
            <person name="Warren W."/>
            <person name="Chinwalla A."/>
            <person name="Mardis E.R."/>
            <person name="Wilson R.K."/>
        </authorList>
    </citation>
    <scope>NUCLEOTIDE SEQUENCE [LARGE SCALE GENOMIC DNA]</scope>
    <source>
        <strain evidence="3 4">F0302</strain>
    </source>
</reference>
<organism evidence="3 4">
    <name type="scientific">Segatella oris F0302</name>
    <dbReference type="NCBI Taxonomy" id="649760"/>
    <lineage>
        <taxon>Bacteria</taxon>
        <taxon>Pseudomonadati</taxon>
        <taxon>Bacteroidota</taxon>
        <taxon>Bacteroidia</taxon>
        <taxon>Bacteroidales</taxon>
        <taxon>Prevotellaceae</taxon>
        <taxon>Segatella</taxon>
    </lineage>
</organism>
<dbReference type="AlphaFoldDB" id="D1QPK3"/>
<feature type="domain" description="DUF4062" evidence="2">
    <location>
        <begin position="6"/>
        <end position="88"/>
    </location>
</feature>
<dbReference type="EMBL" id="ACUZ02000013">
    <property type="protein sequence ID" value="EFB32715.1"/>
    <property type="molecule type" value="Genomic_DNA"/>
</dbReference>
<protein>
    <recommendedName>
        <fullName evidence="2">DUF4062 domain-containing protein</fullName>
    </recommendedName>
</protein>
<dbReference type="RefSeq" id="WP_004372012.1">
    <property type="nucleotide sequence ID" value="NZ_GG703884.1"/>
</dbReference>
<sequence>MNKKYQVFLSSTFKDLENERTKVIETLLNKDCIPVGMEYFPAAGEDQMTLIKELIDECDYYILILGGKYGSIEPSSGKSYTQLEYEYAVEKGIPISAFYLENKNELTADKIEIESELRTKFSDFESLVKSRMCKSWTNADDLAGKVSTSLDYQIKHHPRCGWVRGNSIASSEANAKIIKLQEENEKLIQQINFLSSKLPVETEQYMQGEDLFTLHYSECISLSTDSHDKEKKVSWNEIFLSVCTLLLKPVSEESIKGKLQKEFIPVFYVIDKSDFQTILIQLMALKLISTDIGKDYGSSAYTYWVLTQYGRSEMVRLKAIKRYKS</sequence>
<dbReference type="InterPro" id="IPR025139">
    <property type="entry name" value="DUF4062"/>
</dbReference>
<gene>
    <name evidence="3" type="ORF">HMPREF0971_00894</name>
</gene>
<name>D1QPK3_9BACT</name>
<dbReference type="Pfam" id="PF13271">
    <property type="entry name" value="DUF4062"/>
    <property type="match status" value="1"/>
</dbReference>
<feature type="coiled-coil region" evidence="1">
    <location>
        <begin position="170"/>
        <end position="197"/>
    </location>
</feature>
<evidence type="ECO:0000256" key="1">
    <source>
        <dbReference type="SAM" id="Coils"/>
    </source>
</evidence>
<evidence type="ECO:0000259" key="2">
    <source>
        <dbReference type="Pfam" id="PF13271"/>
    </source>
</evidence>
<dbReference type="HOGENOM" id="CLU_062193_1_1_10"/>
<comment type="caution">
    <text evidence="3">The sequence shown here is derived from an EMBL/GenBank/DDBJ whole genome shotgun (WGS) entry which is preliminary data.</text>
</comment>
<dbReference type="Proteomes" id="UP000004079">
    <property type="component" value="Unassembled WGS sequence"/>
</dbReference>
<evidence type="ECO:0000313" key="4">
    <source>
        <dbReference type="Proteomes" id="UP000004079"/>
    </source>
</evidence>
<proteinExistence type="predicted"/>